<dbReference type="SUPFAM" id="SSF46689">
    <property type="entry name" value="Homeodomain-like"/>
    <property type="match status" value="1"/>
</dbReference>
<evidence type="ECO:0000256" key="2">
    <source>
        <dbReference type="ARBA" id="ARBA00022475"/>
    </source>
</evidence>
<dbReference type="OrthoDB" id="1451596at2"/>
<dbReference type="InterPro" id="IPR009057">
    <property type="entry name" value="Homeodomain-like_sf"/>
</dbReference>
<evidence type="ECO:0000256" key="9">
    <source>
        <dbReference type="SAM" id="Phobius"/>
    </source>
</evidence>
<protein>
    <submittedName>
        <fullName evidence="11">Helix-turn-helix domain-containing protein</fullName>
    </submittedName>
</protein>
<dbReference type="Pfam" id="PF02687">
    <property type="entry name" value="FtsX"/>
    <property type="match status" value="2"/>
</dbReference>
<dbReference type="AlphaFoldDB" id="A0A3B7MJV8"/>
<evidence type="ECO:0000313" key="11">
    <source>
        <dbReference type="EMBL" id="AXY73917.1"/>
    </source>
</evidence>
<evidence type="ECO:0000256" key="5">
    <source>
        <dbReference type="ARBA" id="ARBA00023015"/>
    </source>
</evidence>
<proteinExistence type="predicted"/>
<dbReference type="GO" id="GO:0003700">
    <property type="term" value="F:DNA-binding transcription factor activity"/>
    <property type="evidence" value="ECO:0007669"/>
    <property type="project" value="InterPro"/>
</dbReference>
<keyword evidence="2" id="KW-1003">Cell membrane</keyword>
<reference evidence="11 12" key="1">
    <citation type="submission" date="2018-09" db="EMBL/GenBank/DDBJ databases">
        <title>Genome sequencing of strain 6GH32-13.</title>
        <authorList>
            <person name="Weon H.-Y."/>
            <person name="Heo J."/>
            <person name="Kwon S.-W."/>
        </authorList>
    </citation>
    <scope>NUCLEOTIDE SEQUENCE [LARGE SCALE GENOMIC DNA]</scope>
    <source>
        <strain evidence="11 12">5GH32-13</strain>
    </source>
</reference>
<dbReference type="Pfam" id="PF12833">
    <property type="entry name" value="HTH_18"/>
    <property type="match status" value="1"/>
</dbReference>
<feature type="transmembrane region" description="Helical" evidence="9">
    <location>
        <begin position="165"/>
        <end position="182"/>
    </location>
</feature>
<dbReference type="GO" id="GO:0043565">
    <property type="term" value="F:sequence-specific DNA binding"/>
    <property type="evidence" value="ECO:0007669"/>
    <property type="project" value="InterPro"/>
</dbReference>
<feature type="transmembrane region" description="Helical" evidence="9">
    <location>
        <begin position="372"/>
        <end position="391"/>
    </location>
</feature>
<dbReference type="PANTHER" id="PTHR30572:SF18">
    <property type="entry name" value="ABC-TYPE MACROLIDE FAMILY EXPORT SYSTEM PERMEASE COMPONENT 2"/>
    <property type="match status" value="1"/>
</dbReference>
<evidence type="ECO:0000256" key="6">
    <source>
        <dbReference type="ARBA" id="ARBA00023125"/>
    </source>
</evidence>
<feature type="transmembrane region" description="Helical" evidence="9">
    <location>
        <begin position="685"/>
        <end position="710"/>
    </location>
</feature>
<evidence type="ECO:0000256" key="7">
    <source>
        <dbReference type="ARBA" id="ARBA00023136"/>
    </source>
</evidence>
<feature type="transmembrane region" description="Helical" evidence="9">
    <location>
        <begin position="639"/>
        <end position="664"/>
    </location>
</feature>
<dbReference type="GO" id="GO:0005886">
    <property type="term" value="C:plasma membrane"/>
    <property type="evidence" value="ECO:0007669"/>
    <property type="project" value="UniProtKB-SubCell"/>
</dbReference>
<dbReference type="Proteomes" id="UP000263900">
    <property type="component" value="Chromosome"/>
</dbReference>
<dbReference type="PANTHER" id="PTHR30572">
    <property type="entry name" value="MEMBRANE COMPONENT OF TRANSPORTER-RELATED"/>
    <property type="match status" value="1"/>
</dbReference>
<dbReference type="Pfam" id="PF12704">
    <property type="entry name" value="MacB_PCD"/>
    <property type="match status" value="2"/>
</dbReference>
<dbReference type="InterPro" id="IPR025857">
    <property type="entry name" value="MacB_PCD"/>
</dbReference>
<comment type="subcellular location">
    <subcellularLocation>
        <location evidence="1">Cell membrane</location>
        <topology evidence="1">Multi-pass membrane protein</topology>
    </subcellularLocation>
</comment>
<evidence type="ECO:0000256" key="4">
    <source>
        <dbReference type="ARBA" id="ARBA00022989"/>
    </source>
</evidence>
<organism evidence="11 12">
    <name type="scientific">Paraflavitalea soli</name>
    <dbReference type="NCBI Taxonomy" id="2315862"/>
    <lineage>
        <taxon>Bacteria</taxon>
        <taxon>Pseudomonadati</taxon>
        <taxon>Bacteroidota</taxon>
        <taxon>Chitinophagia</taxon>
        <taxon>Chitinophagales</taxon>
        <taxon>Chitinophagaceae</taxon>
        <taxon>Paraflavitalea</taxon>
    </lineage>
</organism>
<feature type="transmembrane region" description="Helical" evidence="9">
    <location>
        <begin position="730"/>
        <end position="750"/>
    </location>
</feature>
<dbReference type="PROSITE" id="PS01124">
    <property type="entry name" value="HTH_ARAC_FAMILY_2"/>
    <property type="match status" value="1"/>
</dbReference>
<evidence type="ECO:0000313" key="12">
    <source>
        <dbReference type="Proteomes" id="UP000263900"/>
    </source>
</evidence>
<evidence type="ECO:0000256" key="8">
    <source>
        <dbReference type="ARBA" id="ARBA00023163"/>
    </source>
</evidence>
<keyword evidence="6" id="KW-0238">DNA-binding</keyword>
<dbReference type="InterPro" id="IPR050250">
    <property type="entry name" value="Macrolide_Exporter_MacB"/>
</dbReference>
<keyword evidence="5" id="KW-0805">Transcription regulation</keyword>
<dbReference type="InterPro" id="IPR018062">
    <property type="entry name" value="HTH_AraC-typ_CS"/>
</dbReference>
<evidence type="ECO:0000256" key="3">
    <source>
        <dbReference type="ARBA" id="ARBA00022692"/>
    </source>
</evidence>
<dbReference type="KEGG" id="pseg:D3H65_07950"/>
<feature type="transmembrane region" description="Helical" evidence="9">
    <location>
        <begin position="127"/>
        <end position="153"/>
    </location>
</feature>
<feature type="transmembrane region" description="Helical" evidence="9">
    <location>
        <begin position="782"/>
        <end position="802"/>
    </location>
</feature>
<keyword evidence="7 9" id="KW-0472">Membrane</keyword>
<feature type="transmembrane region" description="Helical" evidence="9">
    <location>
        <begin position="1138"/>
        <end position="1160"/>
    </location>
</feature>
<dbReference type="GO" id="GO:0022857">
    <property type="term" value="F:transmembrane transporter activity"/>
    <property type="evidence" value="ECO:0007669"/>
    <property type="project" value="TreeGrafter"/>
</dbReference>
<name>A0A3B7MJV8_9BACT</name>
<feature type="domain" description="HTH araC/xylS-type" evidence="10">
    <location>
        <begin position="205"/>
        <end position="313"/>
    </location>
</feature>
<feature type="transmembrane region" description="Helical" evidence="9">
    <location>
        <begin position="25"/>
        <end position="42"/>
    </location>
</feature>
<keyword evidence="4 9" id="KW-1133">Transmembrane helix</keyword>
<sequence>MVLWMMRVLASNVQLHSYLPHWDRLPMQFLLALGPLIYFYVLKITHRQYQFGWRDLLHFSPLLLEQGALALAPTYVTQVFQQLNPVVQVLVFISMIIYLYQCNRLIQGFYRQLQPVLMDRPLVEFRWLRRLLAATALLWCLWIACAAAGHFIYRGQSGLQVYYPFYILFAVMMIWTAAAAFLKPQAGVMTQAPAPGKPPIPAEVRAKAAWLKKAMETNRYYEEPELTLPLLAEKLRLPPHELSRVINTVFKKSFNDFVNEYRVRDVVSKMQDPAFDKMTLLGIAYDAGFNSKSTFNRAFKQITGKTPAEWKHDLENKGSSYHLTPSSRTAAVISSHPSTPAWAGMKLNRQYMFKNYFKTSWRSLLRHKMYSLINVLGLALGICVCLVIYLITRYEYSFDTFHQDRDRIFCVDAEMHGRHLNSIPGPMPAAMRQEMTGFETMAAFQTYTASVTIPGGQQGDALHFTDDGSLAIAEPQYFDIFRYQWLSGNPRTALMMPNSVVLTAEKAQQYFGDASPDRIIGRTIYYQDSLMVTVTGIVANWTGNSDFNYSQWLSYATIPVSFLQQEIKLENWNTMNRSSQIMIKLAKDVRPSQIDTQFTAFAKRHYGSQPAFAARLKPLSGIHFHREYGGEGRKASLPVLYTLIAVAGFILLLAIVNFVNLSTAQSMQRAREIGVRKVLGGSRRAIAVQFFTETLVLTVAAVGLAALMVNPVFGLFADLIPTGVRFRLDGATLLFFLVVTAVTTFLAGFYPAKVLGNYQPTVTLKGIATAPGGGKGTLRKGLIVFQFTISLLFIIASVVIGAQLQYVLRADLGFKTDAILTISSPLVNRGGGISFQSDKARTPPPASEVTGKLAVLTNKIRQLAGVEQVIREGRPPMGRMHWGFGGGALKGSDERSFDVSLHHGDENYLPFYGMKLVAGRNMLPGDSTRELLISETCARALGFADVSKAVGQAVIVGPGEDYPVAGVVADFYESDFHLVTWPVIIKHDPAQEKTIAVRIAAKGMSAGEMKTLIGRIEKDWKTIFPDSPFDYSFLDESIATMYADDLRTRLLTNVAMGITVFISCLGLLGLAIFSTQRRTREIGIRKVLGATVPGIMVMLCKEIVVLILIALLIASPLAWYFMHDWLQSFAYRTPLSSWMFIAAGAAAIGIALLTVGFQAMRAAMANPVRSLRTE</sequence>
<evidence type="ECO:0000259" key="10">
    <source>
        <dbReference type="PROSITE" id="PS01124"/>
    </source>
</evidence>
<dbReference type="Gene3D" id="1.10.10.60">
    <property type="entry name" value="Homeodomain-like"/>
    <property type="match status" value="2"/>
</dbReference>
<evidence type="ECO:0000256" key="1">
    <source>
        <dbReference type="ARBA" id="ARBA00004651"/>
    </source>
</evidence>
<dbReference type="EMBL" id="CP032157">
    <property type="protein sequence ID" value="AXY73917.1"/>
    <property type="molecule type" value="Genomic_DNA"/>
</dbReference>
<feature type="transmembrane region" description="Helical" evidence="9">
    <location>
        <begin position="1094"/>
        <end position="1118"/>
    </location>
</feature>
<keyword evidence="12" id="KW-1185">Reference proteome</keyword>
<feature type="transmembrane region" description="Helical" evidence="9">
    <location>
        <begin position="1050"/>
        <end position="1073"/>
    </location>
</feature>
<keyword evidence="3 9" id="KW-0812">Transmembrane</keyword>
<gene>
    <name evidence="11" type="ORF">D3H65_07950</name>
</gene>
<dbReference type="PROSITE" id="PS00041">
    <property type="entry name" value="HTH_ARAC_FAMILY_1"/>
    <property type="match status" value="1"/>
</dbReference>
<dbReference type="InterPro" id="IPR018060">
    <property type="entry name" value="HTH_AraC"/>
</dbReference>
<accession>A0A3B7MJV8</accession>
<dbReference type="SMART" id="SM00342">
    <property type="entry name" value="HTH_ARAC"/>
    <property type="match status" value="1"/>
</dbReference>
<keyword evidence="8" id="KW-0804">Transcription</keyword>
<dbReference type="InterPro" id="IPR003838">
    <property type="entry name" value="ABC3_permease_C"/>
</dbReference>